<organism evidence="6 7">
    <name type="scientific">Corynebacterium oculi</name>
    <dbReference type="NCBI Taxonomy" id="1544416"/>
    <lineage>
        <taxon>Bacteria</taxon>
        <taxon>Bacillati</taxon>
        <taxon>Actinomycetota</taxon>
        <taxon>Actinomycetes</taxon>
        <taxon>Mycobacteriales</taxon>
        <taxon>Corynebacteriaceae</taxon>
        <taxon>Corynebacterium</taxon>
    </lineage>
</organism>
<evidence type="ECO:0000259" key="5">
    <source>
        <dbReference type="PROSITE" id="PS50893"/>
    </source>
</evidence>
<dbReference type="NCBIfam" id="NF010068">
    <property type="entry name" value="PRK13548.1"/>
    <property type="match status" value="1"/>
</dbReference>
<dbReference type="InterPro" id="IPR027417">
    <property type="entry name" value="P-loop_NTPase"/>
</dbReference>
<dbReference type="CDD" id="cd03214">
    <property type="entry name" value="ABC_Iron-Siderophores_B12_Hemin"/>
    <property type="match status" value="1"/>
</dbReference>
<keyword evidence="7" id="KW-1185">Reference proteome</keyword>
<dbReference type="STRING" id="1544416.Cocul_02097"/>
<dbReference type="PANTHER" id="PTHR42794">
    <property type="entry name" value="HEMIN IMPORT ATP-BINDING PROTEIN HMUV"/>
    <property type="match status" value="1"/>
</dbReference>
<dbReference type="Proteomes" id="UP000050517">
    <property type="component" value="Unassembled WGS sequence"/>
</dbReference>
<keyword evidence="6" id="KW-0378">Hydrolase</keyword>
<gene>
    <name evidence="6" type="primary">hmuV</name>
    <name evidence="6" type="ORF">Cocul_02097</name>
</gene>
<dbReference type="InterPro" id="IPR017871">
    <property type="entry name" value="ABC_transporter-like_CS"/>
</dbReference>
<dbReference type="GO" id="GO:0005524">
    <property type="term" value="F:ATP binding"/>
    <property type="evidence" value="ECO:0007669"/>
    <property type="project" value="UniProtKB-KW"/>
</dbReference>
<evidence type="ECO:0000313" key="6">
    <source>
        <dbReference type="EMBL" id="KQB83125.1"/>
    </source>
</evidence>
<evidence type="ECO:0000313" key="7">
    <source>
        <dbReference type="Proteomes" id="UP000050517"/>
    </source>
</evidence>
<dbReference type="EMBL" id="LKST01000004">
    <property type="protein sequence ID" value="KQB83125.1"/>
    <property type="molecule type" value="Genomic_DNA"/>
</dbReference>
<reference evidence="6 7" key="1">
    <citation type="submission" date="2015-10" db="EMBL/GenBank/DDBJ databases">
        <title>Corynebacteirum lowii and Corynebacterium oculi species nova, derived from human clinical disease and and emended description of Corynebacterium mastiditis.</title>
        <authorList>
            <person name="Bernard K."/>
            <person name="Pacheco A.L."/>
            <person name="Mcdougall C."/>
            <person name="Burtx T."/>
            <person name="Weibe D."/>
            <person name="Tyler S."/>
            <person name="Olson A.B."/>
            <person name="Cnockaert M."/>
            <person name="Eguchi H."/>
            <person name="Kuwahara T."/>
            <person name="Nakayama-Imaohji H."/>
            <person name="Boudewijins M."/>
            <person name="Van Hoecke F."/>
            <person name="Bernier A.-M."/>
            <person name="Vandamme P."/>
        </authorList>
    </citation>
    <scope>NUCLEOTIDE SEQUENCE [LARGE SCALE GENOMIC DNA]</scope>
    <source>
        <strain evidence="6 7">NML 130210</strain>
    </source>
</reference>
<dbReference type="PROSITE" id="PS50893">
    <property type="entry name" value="ABC_TRANSPORTER_2"/>
    <property type="match status" value="1"/>
</dbReference>
<dbReference type="PROSITE" id="PS00211">
    <property type="entry name" value="ABC_TRANSPORTER_1"/>
    <property type="match status" value="1"/>
</dbReference>
<feature type="domain" description="ABC transporter" evidence="5">
    <location>
        <begin position="5"/>
        <end position="236"/>
    </location>
</feature>
<dbReference type="EC" id="3.6.3.-" evidence="6"/>
<dbReference type="Gene3D" id="3.40.50.300">
    <property type="entry name" value="P-loop containing nucleotide triphosphate hydrolases"/>
    <property type="match status" value="1"/>
</dbReference>
<dbReference type="SMART" id="SM00382">
    <property type="entry name" value="AAA"/>
    <property type="match status" value="1"/>
</dbReference>
<accession>A0A0Q0YB70</accession>
<evidence type="ECO:0000256" key="2">
    <source>
        <dbReference type="ARBA" id="ARBA00022741"/>
    </source>
</evidence>
<keyword evidence="1" id="KW-0813">Transport</keyword>
<sequence>MNPVIEARGIGVRVRGRELLRGVSLGAYPGEVLGLIGPNGAGKSTLLAALAGDRAPSSGEVMLAGRPYGEYRSREAARLRAVMTQDTSVSFAHLVRDVVALGRTPWPREPQRDREIIDYALGVLNLHELQERDITTLSGGERARVALARVIAQQARCVLLDEPTAAMDVGYQEHTLHLARHLVAAGVAVIVVLHDLGAASRFCDRLALLCDGRLVEVGTPEEVCTAERLSEVYQWPVAVDKVPGVGMWIRPAAAAEVEFPPMPAG</sequence>
<dbReference type="OrthoDB" id="3579586at2"/>
<dbReference type="AlphaFoldDB" id="A0A0Q0YB70"/>
<dbReference type="RefSeq" id="WP_069723621.1">
    <property type="nucleotide sequence ID" value="NZ_LKST01000004.1"/>
</dbReference>
<comment type="caution">
    <text evidence="6">The sequence shown here is derived from an EMBL/GenBank/DDBJ whole genome shotgun (WGS) entry which is preliminary data.</text>
</comment>
<dbReference type="SUPFAM" id="SSF52540">
    <property type="entry name" value="P-loop containing nucleoside triphosphate hydrolases"/>
    <property type="match status" value="1"/>
</dbReference>
<name>A0A0Q0YB70_9CORY</name>
<dbReference type="InterPro" id="IPR003439">
    <property type="entry name" value="ABC_transporter-like_ATP-bd"/>
</dbReference>
<evidence type="ECO:0000256" key="4">
    <source>
        <dbReference type="ARBA" id="ARBA00022967"/>
    </source>
</evidence>
<dbReference type="GO" id="GO:0016887">
    <property type="term" value="F:ATP hydrolysis activity"/>
    <property type="evidence" value="ECO:0007669"/>
    <property type="project" value="InterPro"/>
</dbReference>
<keyword evidence="2" id="KW-0547">Nucleotide-binding</keyword>
<dbReference type="Pfam" id="PF00005">
    <property type="entry name" value="ABC_tran"/>
    <property type="match status" value="1"/>
</dbReference>
<proteinExistence type="predicted"/>
<evidence type="ECO:0000256" key="1">
    <source>
        <dbReference type="ARBA" id="ARBA00022448"/>
    </source>
</evidence>
<evidence type="ECO:0000256" key="3">
    <source>
        <dbReference type="ARBA" id="ARBA00022840"/>
    </source>
</evidence>
<protein>
    <submittedName>
        <fullName evidence="6">Hemin import ATP-binding protein HmuV</fullName>
        <ecNumber evidence="6">3.6.3.-</ecNumber>
    </submittedName>
</protein>
<keyword evidence="4" id="KW-1278">Translocase</keyword>
<dbReference type="PANTHER" id="PTHR42794:SF1">
    <property type="entry name" value="HEMIN IMPORT ATP-BINDING PROTEIN HMUV"/>
    <property type="match status" value="1"/>
</dbReference>
<keyword evidence="3 6" id="KW-0067">ATP-binding</keyword>
<dbReference type="InterPro" id="IPR003593">
    <property type="entry name" value="AAA+_ATPase"/>
</dbReference>
<dbReference type="PATRIC" id="fig|1544416.3.peg.2092"/>